<dbReference type="EMBL" id="CDQK01000003">
    <property type="protein sequence ID" value="CEP22328.1"/>
    <property type="molecule type" value="Genomic_DNA"/>
</dbReference>
<proteinExistence type="predicted"/>
<organism evidence="2 3">
    <name type="scientific">Cyberlindnera jadinii (strain ATCC 18201 / CBS 1600 / BCRC 20928 / JCM 3617 / NBRC 0987 / NRRL Y-1542)</name>
    <name type="common">Torula yeast</name>
    <name type="synonym">Candida utilis</name>
    <dbReference type="NCBI Taxonomy" id="983966"/>
    <lineage>
        <taxon>Eukaryota</taxon>
        <taxon>Fungi</taxon>
        <taxon>Dikarya</taxon>
        <taxon>Ascomycota</taxon>
        <taxon>Saccharomycotina</taxon>
        <taxon>Saccharomycetes</taxon>
        <taxon>Phaffomycetales</taxon>
        <taxon>Phaffomycetaceae</taxon>
        <taxon>Cyberlindnera</taxon>
    </lineage>
</organism>
<evidence type="ECO:0000259" key="1">
    <source>
        <dbReference type="Pfam" id="PF04991"/>
    </source>
</evidence>
<protein>
    <submittedName>
        <fullName evidence="2">Uncharacterized protein YJR061W</fullName>
    </submittedName>
</protein>
<dbReference type="PANTHER" id="PTHR43404">
    <property type="entry name" value="LIPOPOLYSACCHARIDE CHOLINEPHOSPHOTRANSFERASE LICD"/>
    <property type="match status" value="1"/>
</dbReference>
<dbReference type="InterPro" id="IPR007074">
    <property type="entry name" value="LicD/FKTN/FKRP_NTP_transf"/>
</dbReference>
<dbReference type="GO" id="GO:0009100">
    <property type="term" value="P:glycoprotein metabolic process"/>
    <property type="evidence" value="ECO:0007669"/>
    <property type="project" value="UniProtKB-ARBA"/>
</dbReference>
<gene>
    <name evidence="2" type="ORF">BN1211_2666</name>
</gene>
<name>A0A0H5C388_CYBJN</name>
<dbReference type="InterPro" id="IPR052942">
    <property type="entry name" value="LPS_cholinephosphotransferase"/>
</dbReference>
<accession>A0A0H5C388</accession>
<sequence length="602" mass="71554">MLNLNNFLRLDLQVFQASGFLNTFRSSLNPQTFVGKSRTYNEFTSNHSAVAHWNKLLQIYEEHDDPENYLKTHKLSFHWADWVDTAPANAFIDSYESLLKEFDNDPDELAHVVKKYCINNFSDGDDRPNNNLYAKERLKIFEQLEDVGYCAAIYMYYYQELPRNVVFETDFEYFSWPVKNEVAPRPHTLDEFASLYYDQEEISKPQVKEFAIKSSSELIKYPQKMREVFQAKGKEIKKISLKEYIDIPKNHFDKPNVDQIIKDLESQKSLTEEQQRELDFVKYSKAQLPNAHRFYWLFPFFGYDKIDEFHHYTFPFVKQMILSKERSTMVHHLGRSWFKFTEYAGVVSWFGYGNLIGWYRHSRNLPWDPDIDVVLSIKDLTKMSKKFNASLVVENPENGHNLFYFQTTPYFYQHRDNQMIDARYIDVRTGIYIDISCLWNDNDRDIPDRFKNEAPETIYHCKNYNWFSHRELFPLRRTLYEGAQAYAPNDYKAILLAKYGEKSMTATNNFGHNWQPDIGVWVPNEICDEKTVPAKEKRFDKNGELTLTGACNDTNILEEWSRFRDLYTIHNKEQKLLEKGKDASELSKEDLPVARYFDRTKY</sequence>
<feature type="domain" description="LicD/FKTN/FKRP nucleotidyltransferase" evidence="1">
    <location>
        <begin position="344"/>
        <end position="451"/>
    </location>
</feature>
<reference evidence="3" key="1">
    <citation type="journal article" date="2015" name="J. Biotechnol.">
        <title>The structure of the Cyberlindnera jadinii genome and its relation to Candida utilis analyzed by the occurrence of single nucleotide polymorphisms.</title>
        <authorList>
            <person name="Rupp O."/>
            <person name="Brinkrolf K."/>
            <person name="Buerth C."/>
            <person name="Kunigo M."/>
            <person name="Schneider J."/>
            <person name="Jaenicke S."/>
            <person name="Goesmann A."/>
            <person name="Puehler A."/>
            <person name="Jaeger K.-E."/>
            <person name="Ernst J.F."/>
        </authorList>
    </citation>
    <scope>NUCLEOTIDE SEQUENCE [LARGE SCALE GENOMIC DNA]</scope>
    <source>
        <strain evidence="3">ATCC 18201 / CBS 1600 / BCRC 20928 / JCM 3617 / NBRC 0987 / NRRL Y-1542</strain>
    </source>
</reference>
<evidence type="ECO:0000313" key="2">
    <source>
        <dbReference type="EMBL" id="CEP22328.1"/>
    </source>
</evidence>
<evidence type="ECO:0000313" key="3">
    <source>
        <dbReference type="Proteomes" id="UP000038830"/>
    </source>
</evidence>
<dbReference type="PANTHER" id="PTHR43404:SF1">
    <property type="entry name" value="MNN4P"/>
    <property type="match status" value="1"/>
</dbReference>
<feature type="non-terminal residue" evidence="2">
    <location>
        <position position="602"/>
    </location>
</feature>
<dbReference type="AlphaFoldDB" id="A0A0H5C388"/>
<dbReference type="Pfam" id="PF04991">
    <property type="entry name" value="LicD"/>
    <property type="match status" value="1"/>
</dbReference>
<dbReference type="Proteomes" id="UP000038830">
    <property type="component" value="Unassembled WGS sequence"/>
</dbReference>